<sequence length="294" mass="32616">MEKLGRIGLTLLLVGIAAVAGTWVWDHYLYSPWTRDGRIRADVITIAPDVSGWVTGVNVKNNQIVGKDDPLFAIDDTRYEAEVAENEARLAQERTARDLARHKYERRQHMSDRRAISEESLETYRLRAESAKASYQLAQAQLNTARIDLERTNVLAPESGIVNNLTLRQGNYVSRGTAVLSLIKSDSFYVTGYFEETKLQLVRIGQKARITLLSGGKKLTGEVTSIARGIADPNTSSDSQMLPQVQQAFNWVRLAQRIPVDIALDPLPEGVTISAGMTVSIYLESDSDPDPGKE</sequence>
<dbReference type="InterPro" id="IPR058634">
    <property type="entry name" value="AaeA-lik-b-barrel"/>
</dbReference>
<dbReference type="PANTHER" id="PTHR30367:SF1">
    <property type="entry name" value="MULTIDRUG RESISTANCE PROTEIN MDTN"/>
    <property type="match status" value="1"/>
</dbReference>
<dbReference type="InterPro" id="IPR058625">
    <property type="entry name" value="MdtA-like_BSH"/>
</dbReference>
<evidence type="ECO:0000256" key="4">
    <source>
        <dbReference type="ARBA" id="ARBA00023136"/>
    </source>
</evidence>
<gene>
    <name evidence="9" type="ORF">LCGC14_1200210</name>
</gene>
<reference evidence="9" key="1">
    <citation type="journal article" date="2015" name="Nature">
        <title>Complex archaea that bridge the gap between prokaryotes and eukaryotes.</title>
        <authorList>
            <person name="Spang A."/>
            <person name="Saw J.H."/>
            <person name="Jorgensen S.L."/>
            <person name="Zaremba-Niedzwiedzka K."/>
            <person name="Martijn J."/>
            <person name="Lind A.E."/>
            <person name="van Eijk R."/>
            <person name="Schleper C."/>
            <person name="Guy L."/>
            <person name="Ettema T.J."/>
        </authorList>
    </citation>
    <scope>NUCLEOTIDE SEQUENCE</scope>
</reference>
<keyword evidence="3 5" id="KW-1133">Transmembrane helix</keyword>
<evidence type="ECO:0000259" key="8">
    <source>
        <dbReference type="Pfam" id="PF25963"/>
    </source>
</evidence>
<evidence type="ECO:0000256" key="2">
    <source>
        <dbReference type="ARBA" id="ARBA00022692"/>
    </source>
</evidence>
<evidence type="ECO:0000256" key="1">
    <source>
        <dbReference type="ARBA" id="ARBA00004167"/>
    </source>
</evidence>
<evidence type="ECO:0000256" key="3">
    <source>
        <dbReference type="ARBA" id="ARBA00022989"/>
    </source>
</evidence>
<dbReference type="GO" id="GO:0022857">
    <property type="term" value="F:transmembrane transporter activity"/>
    <property type="evidence" value="ECO:0007669"/>
    <property type="project" value="InterPro"/>
</dbReference>
<evidence type="ECO:0000259" key="7">
    <source>
        <dbReference type="Pfam" id="PF25917"/>
    </source>
</evidence>
<dbReference type="Pfam" id="PF25963">
    <property type="entry name" value="Beta-barrel_AAEA"/>
    <property type="match status" value="1"/>
</dbReference>
<feature type="transmembrane region" description="Helical" evidence="5">
    <location>
        <begin position="7"/>
        <end position="25"/>
    </location>
</feature>
<accession>A0A0F9LLK2</accession>
<dbReference type="EMBL" id="LAZR01006163">
    <property type="protein sequence ID" value="KKM94253.1"/>
    <property type="molecule type" value="Genomic_DNA"/>
</dbReference>
<evidence type="ECO:0000259" key="6">
    <source>
        <dbReference type="Pfam" id="PF25876"/>
    </source>
</evidence>
<evidence type="ECO:0000313" key="9">
    <source>
        <dbReference type="EMBL" id="KKM94253.1"/>
    </source>
</evidence>
<name>A0A0F9LLK2_9ZZZZ</name>
<dbReference type="InterPro" id="IPR050393">
    <property type="entry name" value="MFP_Efflux_Pump"/>
</dbReference>
<dbReference type="PANTHER" id="PTHR30367">
    <property type="entry name" value="P-HYDROXYBENZOIC ACID EFFLUX PUMP SUBUNIT AAEA-RELATED"/>
    <property type="match status" value="1"/>
</dbReference>
<dbReference type="GO" id="GO:0016020">
    <property type="term" value="C:membrane"/>
    <property type="evidence" value="ECO:0007669"/>
    <property type="project" value="InterPro"/>
</dbReference>
<organism evidence="9">
    <name type="scientific">marine sediment metagenome</name>
    <dbReference type="NCBI Taxonomy" id="412755"/>
    <lineage>
        <taxon>unclassified sequences</taxon>
        <taxon>metagenomes</taxon>
        <taxon>ecological metagenomes</taxon>
    </lineage>
</organism>
<comment type="caution">
    <text evidence="9">The sequence shown here is derived from an EMBL/GenBank/DDBJ whole genome shotgun (WGS) entry which is preliminary data.</text>
</comment>
<proteinExistence type="predicted"/>
<dbReference type="InterPro" id="IPR058624">
    <property type="entry name" value="MdtA-like_HH"/>
</dbReference>
<keyword evidence="4 5" id="KW-0472">Membrane</keyword>
<dbReference type="NCBIfam" id="TIGR01730">
    <property type="entry name" value="RND_mfp"/>
    <property type="match status" value="1"/>
</dbReference>
<dbReference type="InterPro" id="IPR006143">
    <property type="entry name" value="RND_pump_MFP"/>
</dbReference>
<feature type="domain" description="p-hydroxybenzoic acid efflux pump subunit AaeA-like beta-barrel" evidence="8">
    <location>
        <begin position="187"/>
        <end position="282"/>
    </location>
</feature>
<feature type="domain" description="Multidrug resistance protein MdtA-like alpha-helical hairpin" evidence="6">
    <location>
        <begin position="84"/>
        <end position="151"/>
    </location>
</feature>
<keyword evidence="2 5" id="KW-0812">Transmembrane</keyword>
<dbReference type="Gene3D" id="1.10.287.470">
    <property type="entry name" value="Helix hairpin bin"/>
    <property type="match status" value="1"/>
</dbReference>
<comment type="subcellular location">
    <subcellularLocation>
        <location evidence="1">Membrane</location>
        <topology evidence="1">Single-pass membrane protein</topology>
    </subcellularLocation>
</comment>
<evidence type="ECO:0000256" key="5">
    <source>
        <dbReference type="SAM" id="Phobius"/>
    </source>
</evidence>
<dbReference type="Pfam" id="PF25917">
    <property type="entry name" value="BSH_RND"/>
    <property type="match status" value="1"/>
</dbReference>
<dbReference type="SUPFAM" id="SSF111369">
    <property type="entry name" value="HlyD-like secretion proteins"/>
    <property type="match status" value="1"/>
</dbReference>
<dbReference type="Gene3D" id="2.40.30.170">
    <property type="match status" value="1"/>
</dbReference>
<dbReference type="Pfam" id="PF25876">
    <property type="entry name" value="HH_MFP_RND"/>
    <property type="match status" value="1"/>
</dbReference>
<protein>
    <submittedName>
        <fullName evidence="9">Uncharacterized protein</fullName>
    </submittedName>
</protein>
<feature type="domain" description="Multidrug resistance protein MdtA-like barrel-sandwich hybrid" evidence="7">
    <location>
        <begin position="43"/>
        <end position="178"/>
    </location>
</feature>
<dbReference type="AlphaFoldDB" id="A0A0F9LLK2"/>